<reference evidence="4" key="1">
    <citation type="submission" date="2025-08" db="UniProtKB">
        <authorList>
            <consortium name="RefSeq"/>
        </authorList>
    </citation>
    <scope>IDENTIFICATION</scope>
    <source>
        <tissue evidence="4">Adult</tissue>
    </source>
</reference>
<dbReference type="InterPro" id="IPR029526">
    <property type="entry name" value="PGBD"/>
</dbReference>
<evidence type="ECO:0000256" key="1">
    <source>
        <dbReference type="SAM" id="MobiDB-lite"/>
    </source>
</evidence>
<dbReference type="Proteomes" id="UP001652620">
    <property type="component" value="Chromosome 3"/>
</dbReference>
<feature type="compositionally biased region" description="Acidic residues" evidence="1">
    <location>
        <begin position="37"/>
        <end position="53"/>
    </location>
</feature>
<name>A0ABM3JHG7_BACDO</name>
<keyword evidence="3" id="KW-1185">Reference proteome</keyword>
<dbReference type="GeneID" id="125777621"/>
<dbReference type="RefSeq" id="XP_049308663.1">
    <property type="nucleotide sequence ID" value="XM_049452706.1"/>
</dbReference>
<proteinExistence type="predicted"/>
<evidence type="ECO:0000259" key="2">
    <source>
        <dbReference type="Pfam" id="PF13843"/>
    </source>
</evidence>
<feature type="domain" description="PiggyBac transposable element-derived protein" evidence="2">
    <location>
        <begin position="108"/>
        <end position="455"/>
    </location>
</feature>
<accession>A0ABM3JHG7</accession>
<sequence length="534" mass="61350">MNNRKKSARNMREDDILAIINSSDSDVSDFSASDSEYIPDSENEVDESPSEDDEVTDIDNAIVLSSESSNLPVVWGEPSVLFRPRFSITEDFEPILLAQISRNATEFEVFKCIFPESLFIFIAQCTNERLSILKKQKSYNIAPTDASEIKILLGITLIMGYNQLPDISDYWSQNESMGNEYIKKAMSRTRFQALMSKLYFNFPEKPEAASKLYYIEEVTNCLKYTFVKTRTDSLRQSIDESMAKFKSRSSLKQYLPMKPTKRGIKIWQRCDSKTGYTYDFNIYAGKEECSTLSGTLGERVVFKLCKTIRNPDTVLVFDRFFTSYNLMKTLPFACVGTCIQNRKNLPTISDRLKKGECKFCISETGIMVAKWQDSREVIVMSNCHSPTMSIVFRKQKDGSRVVTNCPKALAFYNENMGGVDISDQKVKTYEQNRKSSKWWRKVFFKLFMTSIVNAHIVYQENIHKKFQLKNFIVPLAEQLIAQGRVGTKVKRTSTTKGPRSKRAKKMLNVGDHMPVKGDRRRRCVLCTSIKKEKP</sequence>
<protein>
    <submittedName>
        <fullName evidence="4">PiggyBac transposable element-derived protein 4-like</fullName>
    </submittedName>
</protein>
<gene>
    <name evidence="4" type="primary">LOC125777621</name>
</gene>
<dbReference type="PANTHER" id="PTHR46599:SF2">
    <property type="entry name" value="PIGGYBAC TRANSPOSABLE ELEMENT-DERIVED PROTEIN 4-LIKE"/>
    <property type="match status" value="1"/>
</dbReference>
<feature type="compositionally biased region" description="Low complexity" evidence="1">
    <location>
        <begin position="25"/>
        <end position="35"/>
    </location>
</feature>
<organism evidence="3 4">
    <name type="scientific">Bactrocera dorsalis</name>
    <name type="common">Oriental fruit fly</name>
    <name type="synonym">Dacus dorsalis</name>
    <dbReference type="NCBI Taxonomy" id="27457"/>
    <lineage>
        <taxon>Eukaryota</taxon>
        <taxon>Metazoa</taxon>
        <taxon>Ecdysozoa</taxon>
        <taxon>Arthropoda</taxon>
        <taxon>Hexapoda</taxon>
        <taxon>Insecta</taxon>
        <taxon>Pterygota</taxon>
        <taxon>Neoptera</taxon>
        <taxon>Endopterygota</taxon>
        <taxon>Diptera</taxon>
        <taxon>Brachycera</taxon>
        <taxon>Muscomorpha</taxon>
        <taxon>Tephritoidea</taxon>
        <taxon>Tephritidae</taxon>
        <taxon>Bactrocera</taxon>
        <taxon>Bactrocera</taxon>
    </lineage>
</organism>
<evidence type="ECO:0000313" key="4">
    <source>
        <dbReference type="RefSeq" id="XP_049308663.1"/>
    </source>
</evidence>
<feature type="region of interest" description="Disordered" evidence="1">
    <location>
        <begin position="25"/>
        <end position="53"/>
    </location>
</feature>
<dbReference type="PANTHER" id="PTHR46599">
    <property type="entry name" value="PIGGYBAC TRANSPOSABLE ELEMENT-DERIVED PROTEIN 4"/>
    <property type="match status" value="1"/>
</dbReference>
<dbReference type="Pfam" id="PF13843">
    <property type="entry name" value="DDE_Tnp_1_7"/>
    <property type="match status" value="1"/>
</dbReference>
<evidence type="ECO:0000313" key="3">
    <source>
        <dbReference type="Proteomes" id="UP001652620"/>
    </source>
</evidence>